<name>A0A0C9QK52_9HYME</name>
<dbReference type="AlphaFoldDB" id="A0A0C9QK52"/>
<feature type="non-terminal residue" evidence="4">
    <location>
        <position position="1"/>
    </location>
</feature>
<evidence type="ECO:0000259" key="3">
    <source>
        <dbReference type="Pfam" id="PF01826"/>
    </source>
</evidence>
<feature type="domain" description="TIL" evidence="3">
    <location>
        <begin position="54"/>
        <end position="106"/>
    </location>
</feature>
<evidence type="ECO:0000256" key="1">
    <source>
        <dbReference type="ARBA" id="ARBA00007611"/>
    </source>
</evidence>
<dbReference type="SUPFAM" id="SSF57567">
    <property type="entry name" value="Serine protease inhibitors"/>
    <property type="match status" value="1"/>
</dbReference>
<protein>
    <submittedName>
        <fullName evidence="4">AMCI_1 protein</fullName>
    </submittedName>
</protein>
<accession>A0A0C9QK52</accession>
<evidence type="ECO:0000256" key="2">
    <source>
        <dbReference type="SAM" id="SignalP"/>
    </source>
</evidence>
<gene>
    <name evidence="4" type="primary">AMCI_1</name>
    <name evidence="4" type="ORF">g.13842</name>
</gene>
<feature type="signal peptide" evidence="2">
    <location>
        <begin position="1"/>
        <end position="42"/>
    </location>
</feature>
<dbReference type="EMBL" id="GBYB01003934">
    <property type="protein sequence ID" value="JAG73701.1"/>
    <property type="molecule type" value="Transcribed_RNA"/>
</dbReference>
<dbReference type="Gene3D" id="2.10.25.10">
    <property type="entry name" value="Laminin"/>
    <property type="match status" value="1"/>
</dbReference>
<feature type="chain" id="PRO_5002201268" evidence="2">
    <location>
        <begin position="43"/>
        <end position="106"/>
    </location>
</feature>
<evidence type="ECO:0000313" key="4">
    <source>
        <dbReference type="EMBL" id="JAG73701.1"/>
    </source>
</evidence>
<dbReference type="CDD" id="cd19941">
    <property type="entry name" value="TIL"/>
    <property type="match status" value="1"/>
</dbReference>
<proteinExistence type="inferred from homology"/>
<reference evidence="4" key="1">
    <citation type="submission" date="2015-01" db="EMBL/GenBank/DDBJ databases">
        <title>Transcriptome Assembly of Fopius arisanus.</title>
        <authorList>
            <person name="Geib S."/>
        </authorList>
    </citation>
    <scope>NUCLEOTIDE SEQUENCE</scope>
</reference>
<sequence>REPIVFLNLLNQLLDFRFVFKMNTKFCLLFLLFVCIASFVSAMPQGDLTDSTDCGENEEYTTCGNLCPKRCVGGLPFCSLRCFIGCRCKSGYVLNKENKCVLPENC</sequence>
<dbReference type="Pfam" id="PF01826">
    <property type="entry name" value="TIL"/>
    <property type="match status" value="1"/>
</dbReference>
<comment type="similarity">
    <text evidence="1">Belongs to the serine protease inhibitor-like (TIL domain-containing) family.</text>
</comment>
<dbReference type="InterPro" id="IPR002919">
    <property type="entry name" value="TIL_dom"/>
</dbReference>
<dbReference type="InterPro" id="IPR036084">
    <property type="entry name" value="Ser_inhib-like_sf"/>
</dbReference>
<keyword evidence="2" id="KW-0732">Signal</keyword>
<organism evidence="4">
    <name type="scientific">Fopius arisanus</name>
    <dbReference type="NCBI Taxonomy" id="64838"/>
    <lineage>
        <taxon>Eukaryota</taxon>
        <taxon>Metazoa</taxon>
        <taxon>Ecdysozoa</taxon>
        <taxon>Arthropoda</taxon>
        <taxon>Hexapoda</taxon>
        <taxon>Insecta</taxon>
        <taxon>Pterygota</taxon>
        <taxon>Neoptera</taxon>
        <taxon>Endopterygota</taxon>
        <taxon>Hymenoptera</taxon>
        <taxon>Apocrita</taxon>
        <taxon>Ichneumonoidea</taxon>
        <taxon>Braconidae</taxon>
        <taxon>Opiinae</taxon>
        <taxon>Fopius</taxon>
    </lineage>
</organism>